<dbReference type="PANTHER" id="PTHR33217:SF7">
    <property type="entry name" value="TRANSPOSASE FOR INSERTION SEQUENCE ELEMENT IS1081"/>
    <property type="match status" value="1"/>
</dbReference>
<evidence type="ECO:0000256" key="3">
    <source>
        <dbReference type="ARBA" id="ARBA00022578"/>
    </source>
</evidence>
<evidence type="ECO:0000256" key="4">
    <source>
        <dbReference type="ARBA" id="ARBA00023125"/>
    </source>
</evidence>
<dbReference type="GO" id="GO:0004803">
    <property type="term" value="F:transposase activity"/>
    <property type="evidence" value="ECO:0007669"/>
    <property type="project" value="UniProtKB-UniRule"/>
</dbReference>
<keyword evidence="3 6" id="KW-0815">Transposition</keyword>
<comment type="function">
    <text evidence="1 6">Required for the transposition of the insertion element.</text>
</comment>
<dbReference type="EMBL" id="QQZY01000029">
    <property type="protein sequence ID" value="RDI73159.1"/>
    <property type="molecule type" value="Genomic_DNA"/>
</dbReference>
<dbReference type="GO" id="GO:0006313">
    <property type="term" value="P:DNA transposition"/>
    <property type="evidence" value="ECO:0007669"/>
    <property type="project" value="UniProtKB-UniRule"/>
</dbReference>
<reference evidence="8" key="2">
    <citation type="journal article" date="2019" name="MicrobiologyOpen">
        <title>High-quality draft genome sequence of Gaiella occulta isolated from a 150 meter deep mineral water borehole and comparison with the genome sequences of other deep-branching lineages of the phylum Actinobacteria.</title>
        <authorList>
            <person name="Severino R."/>
            <person name="Froufe H.J.C."/>
            <person name="Barroso C."/>
            <person name="Albuquerque L."/>
            <person name="Lobo-da-Cunha A."/>
            <person name="da Costa M.S."/>
            <person name="Egas C."/>
        </authorList>
    </citation>
    <scope>NUCLEOTIDE SEQUENCE [LARGE SCALE GENOMIC DNA]</scope>
    <source>
        <strain evidence="8">F2-233</strain>
    </source>
</reference>
<dbReference type="InterPro" id="IPR001207">
    <property type="entry name" value="Transposase_mutator"/>
</dbReference>
<dbReference type="Pfam" id="PF00872">
    <property type="entry name" value="Transposase_mut"/>
    <property type="match status" value="1"/>
</dbReference>
<dbReference type="GO" id="GO:0003677">
    <property type="term" value="F:DNA binding"/>
    <property type="evidence" value="ECO:0007669"/>
    <property type="project" value="UniProtKB-UniRule"/>
</dbReference>
<keyword evidence="6" id="KW-0814">Transposable element</keyword>
<evidence type="ECO:0000256" key="6">
    <source>
        <dbReference type="RuleBase" id="RU365089"/>
    </source>
</evidence>
<keyword evidence="4 6" id="KW-0238">DNA-binding</keyword>
<keyword evidence="8" id="KW-1185">Reference proteome</keyword>
<comment type="caution">
    <text evidence="7">The sequence shown here is derived from an EMBL/GenBank/DDBJ whole genome shotgun (WGS) entry which is preliminary data.</text>
</comment>
<dbReference type="Proteomes" id="UP000254134">
    <property type="component" value="Unassembled WGS sequence"/>
</dbReference>
<dbReference type="PANTHER" id="PTHR33217">
    <property type="entry name" value="TRANSPOSASE FOR INSERTION SEQUENCE ELEMENT IS1081"/>
    <property type="match status" value="1"/>
</dbReference>
<evidence type="ECO:0000256" key="2">
    <source>
        <dbReference type="ARBA" id="ARBA00010961"/>
    </source>
</evidence>
<organism evidence="7 8">
    <name type="scientific">Gaiella occulta</name>
    <dbReference type="NCBI Taxonomy" id="1002870"/>
    <lineage>
        <taxon>Bacteria</taxon>
        <taxon>Bacillati</taxon>
        <taxon>Actinomycetota</taxon>
        <taxon>Thermoleophilia</taxon>
        <taxon>Gaiellales</taxon>
        <taxon>Gaiellaceae</taxon>
        <taxon>Gaiella</taxon>
    </lineage>
</organism>
<keyword evidence="5 6" id="KW-0233">DNA recombination</keyword>
<name>A0A7M2YU57_9ACTN</name>
<gene>
    <name evidence="7" type="ORF">Gocc_3116</name>
</gene>
<evidence type="ECO:0000313" key="8">
    <source>
        <dbReference type="Proteomes" id="UP000254134"/>
    </source>
</evidence>
<sequence>MESTASGTSQSSVSRRFISATAERLAEFRSRPLDDQRWLIVFVDGFEFAGHTMIGALGVTADGTKVPLGVVEGSTENATVVRHLITGLRDRGLDASEGVLFVLDGAKALKKAVGDVFGDNAVIARCRLHKERNVIDHLPEAERPWVRRKLRAAWANPNPDEAEAALRALAARLDKVNPDAAASLREGLAETLTINRLGVTGTLLKTVMSTNPVESMIEIVRAHARNVKRWQNGDMRLRWAAAGMTAAHTQFRRVKGYRQLPQLAATLRHTVGAENPSTIAVTA</sequence>
<protein>
    <recommendedName>
        <fullName evidence="6">Mutator family transposase</fullName>
    </recommendedName>
</protein>
<accession>A0A7M2YU57</accession>
<evidence type="ECO:0000256" key="1">
    <source>
        <dbReference type="ARBA" id="ARBA00002190"/>
    </source>
</evidence>
<dbReference type="AlphaFoldDB" id="A0A7M2YU57"/>
<reference evidence="7 8" key="1">
    <citation type="submission" date="2018-07" db="EMBL/GenBank/DDBJ databases">
        <title>High-quality-draft genome sequence of Gaiella occulta.</title>
        <authorList>
            <person name="Severino R."/>
            <person name="Froufe H.J.C."/>
            <person name="Rainey F.A."/>
            <person name="Barroso C."/>
            <person name="Albuquerque L."/>
            <person name="Lobo-Da-Cunha A."/>
            <person name="Da Costa M.S."/>
            <person name="Egas C."/>
        </authorList>
    </citation>
    <scope>NUCLEOTIDE SEQUENCE [LARGE SCALE GENOMIC DNA]</scope>
    <source>
        <strain evidence="7 8">F2-233</strain>
    </source>
</reference>
<comment type="similarity">
    <text evidence="2 6">Belongs to the transposase mutator family.</text>
</comment>
<evidence type="ECO:0000313" key="7">
    <source>
        <dbReference type="EMBL" id="RDI73159.1"/>
    </source>
</evidence>
<proteinExistence type="inferred from homology"/>
<evidence type="ECO:0000256" key="5">
    <source>
        <dbReference type="ARBA" id="ARBA00023172"/>
    </source>
</evidence>